<dbReference type="EMBL" id="BARV01022615">
    <property type="protein sequence ID" value="GAI22043.1"/>
    <property type="molecule type" value="Genomic_DNA"/>
</dbReference>
<protein>
    <submittedName>
        <fullName evidence="1">Uncharacterized protein</fullName>
    </submittedName>
</protein>
<accession>X1LSJ7</accession>
<comment type="caution">
    <text evidence="1">The sequence shown here is derived from an EMBL/GenBank/DDBJ whole genome shotgun (WGS) entry which is preliminary data.</text>
</comment>
<evidence type="ECO:0000313" key="1">
    <source>
        <dbReference type="EMBL" id="GAI22043.1"/>
    </source>
</evidence>
<sequence length="54" mass="6367">MLKIRVKKGKEKIRSILLPLSASVTPVKYRIDRCKITPILVSIALKYRNYYLKF</sequence>
<proteinExistence type="predicted"/>
<dbReference type="AlphaFoldDB" id="X1LSJ7"/>
<name>X1LSJ7_9ZZZZ</name>
<gene>
    <name evidence="1" type="ORF">S06H3_37251</name>
</gene>
<organism evidence="1">
    <name type="scientific">marine sediment metagenome</name>
    <dbReference type="NCBI Taxonomy" id="412755"/>
    <lineage>
        <taxon>unclassified sequences</taxon>
        <taxon>metagenomes</taxon>
        <taxon>ecological metagenomes</taxon>
    </lineage>
</organism>
<reference evidence="1" key="1">
    <citation type="journal article" date="2014" name="Front. Microbiol.">
        <title>High frequency of phylogenetically diverse reductive dehalogenase-homologous genes in deep subseafloor sedimentary metagenomes.</title>
        <authorList>
            <person name="Kawai M."/>
            <person name="Futagami T."/>
            <person name="Toyoda A."/>
            <person name="Takaki Y."/>
            <person name="Nishi S."/>
            <person name="Hori S."/>
            <person name="Arai W."/>
            <person name="Tsubouchi T."/>
            <person name="Morono Y."/>
            <person name="Uchiyama I."/>
            <person name="Ito T."/>
            <person name="Fujiyama A."/>
            <person name="Inagaki F."/>
            <person name="Takami H."/>
        </authorList>
    </citation>
    <scope>NUCLEOTIDE SEQUENCE</scope>
    <source>
        <strain evidence="1">Expedition CK06-06</strain>
    </source>
</reference>